<dbReference type="AlphaFoldDB" id="A0AAV9MUT5"/>
<evidence type="ECO:0000259" key="1">
    <source>
        <dbReference type="Pfam" id="PF14330"/>
    </source>
</evidence>
<dbReference type="Pfam" id="PF14330">
    <property type="entry name" value="DUF4387"/>
    <property type="match status" value="1"/>
</dbReference>
<dbReference type="RefSeq" id="XP_064700096.1">
    <property type="nucleotide sequence ID" value="XM_064854780.1"/>
</dbReference>
<protein>
    <recommendedName>
        <fullName evidence="1">DUF4387 domain-containing protein</fullName>
    </recommendedName>
</protein>
<proteinExistence type="predicted"/>
<name>A0AAV9MUT5_9EURO</name>
<evidence type="ECO:0000313" key="3">
    <source>
        <dbReference type="Proteomes" id="UP001358417"/>
    </source>
</evidence>
<gene>
    <name evidence="2" type="ORF">LTR84_011247</name>
</gene>
<accession>A0AAV9MUT5</accession>
<reference evidence="2 3" key="1">
    <citation type="submission" date="2023-08" db="EMBL/GenBank/DDBJ databases">
        <title>Black Yeasts Isolated from many extreme environments.</title>
        <authorList>
            <person name="Coleine C."/>
            <person name="Stajich J.E."/>
            <person name="Selbmann L."/>
        </authorList>
    </citation>
    <scope>NUCLEOTIDE SEQUENCE [LARGE SCALE GENOMIC DNA]</scope>
    <source>
        <strain evidence="2 3">CCFEE 5792</strain>
    </source>
</reference>
<feature type="domain" description="DUF4387" evidence="1">
    <location>
        <begin position="550"/>
        <end position="650"/>
    </location>
</feature>
<dbReference type="GeneID" id="89979401"/>
<sequence>MAPSAVFEEPSHPSHQPALEPICQIVTPVGMFGYGFNEEWTEASLAVCAQSPAPTALILDSGSTDSGPSKLALGSMTCPYDAYMRDFRKLIALSIKYHTPIILSSAGGDGSDEHVNTFQDMVREIAAEEANKYWKLKVVSIYSEVDKSIVRERLENGAISGCGASVPKLTNEIIDTTPRIVAQTGPEPYLDAMIRNPDFHIMIGGRAYDPAPYVAFAAYHALEPKHRDIKNLSSDQLGGLYHMGKILECGGLCATPKGLGAMGIVNSDFSVDIRPLDPMAKCVPLSVAAHTLYEKTRPDLLPGPGGALDVSTATYTPLEDSVTTRVAGSKFSLAQRNNQPFTVKLEGARVTGFRTLMMGSFGDPILISYIHPFLAAAKDYARTQNQNISGGWDIGFHVYGFDRTRPEIIPSQIFVVTETLAPTQKAAANLASAVRVHFAHGSYPGQKATSGNFGMGIGGKFEIEVGECTEFSVYHLMSLTDEEEHAKEEGEDLSKALFRWSSTIIGDGTLPDYQIEILTNHKFYQTLPVLKAKHTDKIKAISPAGSPRTLFDIAKVIRSKNSGPFEVTLDVMFDNPSVYKVVKSSDLLSQSVVAKAYTLSEKEIVWAGFFDPAMAFKATFSRMRRGLPSCSGGFMEDDVHGSQFSAPLRSLPLSERLLRELSLVM</sequence>
<dbReference type="InterPro" id="IPR025496">
    <property type="entry name" value="DUF4387"/>
</dbReference>
<dbReference type="EMBL" id="JAVRRD010000050">
    <property type="protein sequence ID" value="KAK5044433.1"/>
    <property type="molecule type" value="Genomic_DNA"/>
</dbReference>
<comment type="caution">
    <text evidence="2">The sequence shown here is derived from an EMBL/GenBank/DDBJ whole genome shotgun (WGS) entry which is preliminary data.</text>
</comment>
<organism evidence="2 3">
    <name type="scientific">Exophiala bonariae</name>
    <dbReference type="NCBI Taxonomy" id="1690606"/>
    <lineage>
        <taxon>Eukaryota</taxon>
        <taxon>Fungi</taxon>
        <taxon>Dikarya</taxon>
        <taxon>Ascomycota</taxon>
        <taxon>Pezizomycotina</taxon>
        <taxon>Eurotiomycetes</taxon>
        <taxon>Chaetothyriomycetidae</taxon>
        <taxon>Chaetothyriales</taxon>
        <taxon>Herpotrichiellaceae</taxon>
        <taxon>Exophiala</taxon>
    </lineage>
</organism>
<dbReference type="Proteomes" id="UP001358417">
    <property type="component" value="Unassembled WGS sequence"/>
</dbReference>
<keyword evidence="3" id="KW-1185">Reference proteome</keyword>
<evidence type="ECO:0000313" key="2">
    <source>
        <dbReference type="EMBL" id="KAK5044433.1"/>
    </source>
</evidence>